<dbReference type="InterPro" id="IPR022066">
    <property type="entry name" value="PdtaS_GAF"/>
</dbReference>
<dbReference type="SMART" id="SM00387">
    <property type="entry name" value="HATPase_c"/>
    <property type="match status" value="1"/>
</dbReference>
<dbReference type="InterPro" id="IPR011495">
    <property type="entry name" value="Sig_transdc_His_kin_sub2_dim/P"/>
</dbReference>
<evidence type="ECO:0000313" key="9">
    <source>
        <dbReference type="EMBL" id="GAB97197.1"/>
    </source>
</evidence>
<evidence type="ECO:0000256" key="5">
    <source>
        <dbReference type="ARBA" id="ARBA00022741"/>
    </source>
</evidence>
<dbReference type="InterPro" id="IPR005467">
    <property type="entry name" value="His_kinase_dom"/>
</dbReference>
<dbReference type="InterPro" id="IPR011102">
    <property type="entry name" value="Sig_transdc_His_kinase_HWE"/>
</dbReference>
<sequence length="540" mass="58241">MGRSGVHCPQQAVAAAALAARTLLCVGTTADVMVRARQLRAQDVDWLHLLIGDWQLIADLSFADLVLWVRVDPGAADPDFSVHDSQWVVASHVRPNTGPLVFFDDIVGSRAGAERRRLLDACAQLGQMIFDTDRDRDEVNVRQTAIPVVRSGKVLAVLTRHSNVATGRIPSRLELTYLSLATQMLEMIAAGAFPTLGAPTGQRRGAPRVGDGVVSLDYEGVVTYASPNAISAIHRIGHPGPILGEQLSRIVSDLLEDHTVVDESLVLVVTGKAPWRSEIDAHGASLSLRAIPLTSSGVRTGAMVLLRDVSELRRRERELMTKDATIREIHHRVKNNLQTVAALLRLQSRRVEDEGARAALSEAGRRIATIALVHDTLSRTIDEDVDFDDVLTRALNAVVEVATDGPPVDWVLTGTFGRVGAEDATSLAMVLTELVQNAAEHGLAGIGGSVVIDARRGVKRRLSVTVTDDGVGLPENFRPGRSGLGTQIVSALVEDLRGRITWERVQPHGTRVTFTAKLRTVKPARQPESDELDEGGDASG</sequence>
<dbReference type="Gene3D" id="3.30.450.280">
    <property type="entry name" value="GAF domain"/>
    <property type="match status" value="1"/>
</dbReference>
<dbReference type="STRING" id="1184609.KILIM_059_00160"/>
<comment type="caution">
    <text evidence="9">The sequence shown here is derived from an EMBL/GenBank/DDBJ whole genome shotgun (WGS) entry which is preliminary data.</text>
</comment>
<evidence type="ECO:0000256" key="7">
    <source>
        <dbReference type="ARBA" id="ARBA00022840"/>
    </source>
</evidence>
<evidence type="ECO:0000259" key="8">
    <source>
        <dbReference type="PROSITE" id="PS50109"/>
    </source>
</evidence>
<dbReference type="PANTHER" id="PTHR41523:SF8">
    <property type="entry name" value="ETHYLENE RESPONSE SENSOR PROTEIN"/>
    <property type="match status" value="1"/>
</dbReference>
<proteinExistence type="predicted"/>
<dbReference type="Gene3D" id="3.30.450.20">
    <property type="entry name" value="PAS domain"/>
    <property type="match status" value="1"/>
</dbReference>
<evidence type="ECO:0000256" key="4">
    <source>
        <dbReference type="ARBA" id="ARBA00022679"/>
    </source>
</evidence>
<dbReference type="PANTHER" id="PTHR41523">
    <property type="entry name" value="TWO-COMPONENT SYSTEM SENSOR PROTEIN"/>
    <property type="match status" value="1"/>
</dbReference>
<dbReference type="InterPro" id="IPR003594">
    <property type="entry name" value="HATPase_dom"/>
</dbReference>
<dbReference type="Pfam" id="PF12282">
    <property type="entry name" value="GAF_PdtaS"/>
    <property type="match status" value="1"/>
</dbReference>
<dbReference type="EMBL" id="BAHD01000059">
    <property type="protein sequence ID" value="GAB97197.1"/>
    <property type="molecule type" value="Genomic_DNA"/>
</dbReference>
<keyword evidence="5" id="KW-0547">Nucleotide-binding</keyword>
<evidence type="ECO:0000256" key="2">
    <source>
        <dbReference type="ARBA" id="ARBA00012438"/>
    </source>
</evidence>
<keyword evidence="4" id="KW-0808">Transferase</keyword>
<accession>K6WYM0</accession>
<dbReference type="PROSITE" id="PS50109">
    <property type="entry name" value="HIS_KIN"/>
    <property type="match status" value="1"/>
</dbReference>
<dbReference type="EC" id="2.7.13.3" evidence="2"/>
<name>K6WYM0_9MICO</name>
<dbReference type="Gene3D" id="3.30.565.10">
    <property type="entry name" value="Histidine kinase-like ATPase, C-terminal domain"/>
    <property type="match status" value="1"/>
</dbReference>
<gene>
    <name evidence="9" type="ORF">KILIM_059_00160</name>
</gene>
<dbReference type="Pfam" id="PF07568">
    <property type="entry name" value="HisKA_2"/>
    <property type="match status" value="1"/>
</dbReference>
<organism evidence="9 10">
    <name type="scientific">Kineosphaera limosa NBRC 100340</name>
    <dbReference type="NCBI Taxonomy" id="1184609"/>
    <lineage>
        <taxon>Bacteria</taxon>
        <taxon>Bacillati</taxon>
        <taxon>Actinomycetota</taxon>
        <taxon>Actinomycetes</taxon>
        <taxon>Micrococcales</taxon>
        <taxon>Dermatophilaceae</taxon>
        <taxon>Kineosphaera</taxon>
    </lineage>
</organism>
<dbReference type="SUPFAM" id="SSF55785">
    <property type="entry name" value="PYP-like sensor domain (PAS domain)"/>
    <property type="match status" value="1"/>
</dbReference>
<dbReference type="GO" id="GO:0005524">
    <property type="term" value="F:ATP binding"/>
    <property type="evidence" value="ECO:0007669"/>
    <property type="project" value="UniProtKB-KW"/>
</dbReference>
<protein>
    <recommendedName>
        <fullName evidence="2">histidine kinase</fullName>
        <ecNumber evidence="2">2.7.13.3</ecNumber>
    </recommendedName>
</protein>
<keyword evidence="6 9" id="KW-0418">Kinase</keyword>
<dbReference type="InterPro" id="IPR038424">
    <property type="entry name" value="H_kinase_PdtaS_GAF_sf"/>
</dbReference>
<dbReference type="SUPFAM" id="SSF55874">
    <property type="entry name" value="ATPase domain of HSP90 chaperone/DNA topoisomerase II/histidine kinase"/>
    <property type="match status" value="1"/>
</dbReference>
<dbReference type="SMART" id="SM00911">
    <property type="entry name" value="HWE_HK"/>
    <property type="match status" value="1"/>
</dbReference>
<dbReference type="Pfam" id="PF02518">
    <property type="entry name" value="HATPase_c"/>
    <property type="match status" value="1"/>
</dbReference>
<keyword evidence="10" id="KW-1185">Reference proteome</keyword>
<keyword evidence="7" id="KW-0067">ATP-binding</keyword>
<evidence type="ECO:0000313" key="10">
    <source>
        <dbReference type="Proteomes" id="UP000008366"/>
    </source>
</evidence>
<keyword evidence="3" id="KW-0597">Phosphoprotein</keyword>
<dbReference type="AlphaFoldDB" id="K6WYM0"/>
<reference evidence="9 10" key="1">
    <citation type="submission" date="2012-08" db="EMBL/GenBank/DDBJ databases">
        <title>Whole genome shotgun sequence of Kineosphaera limosa NBRC 100340.</title>
        <authorList>
            <person name="Yoshida I."/>
            <person name="Isaki S."/>
            <person name="Hosoyama A."/>
            <person name="Tsuchikane K."/>
            <person name="Katsumata H."/>
            <person name="Ando Y."/>
            <person name="Ohji S."/>
            <person name="Hamada M."/>
            <person name="Tamura T."/>
            <person name="Yamazoe A."/>
            <person name="Yamazaki S."/>
            <person name="Fujita N."/>
        </authorList>
    </citation>
    <scope>NUCLEOTIDE SEQUENCE [LARGE SCALE GENOMIC DNA]</scope>
    <source>
        <strain evidence="9 10">NBRC 100340</strain>
    </source>
</reference>
<evidence type="ECO:0000256" key="1">
    <source>
        <dbReference type="ARBA" id="ARBA00000085"/>
    </source>
</evidence>
<dbReference type="GO" id="GO:0004673">
    <property type="term" value="F:protein histidine kinase activity"/>
    <property type="evidence" value="ECO:0007669"/>
    <property type="project" value="UniProtKB-EC"/>
</dbReference>
<dbReference type="InterPro" id="IPR035965">
    <property type="entry name" value="PAS-like_dom_sf"/>
</dbReference>
<evidence type="ECO:0000256" key="3">
    <source>
        <dbReference type="ARBA" id="ARBA00022553"/>
    </source>
</evidence>
<feature type="domain" description="Histidine kinase" evidence="8">
    <location>
        <begin position="328"/>
        <end position="520"/>
    </location>
</feature>
<dbReference type="InterPro" id="IPR036890">
    <property type="entry name" value="HATPase_C_sf"/>
</dbReference>
<evidence type="ECO:0000256" key="6">
    <source>
        <dbReference type="ARBA" id="ARBA00022777"/>
    </source>
</evidence>
<dbReference type="eggNOG" id="COG3920">
    <property type="taxonomic scope" value="Bacteria"/>
</dbReference>
<dbReference type="Proteomes" id="UP000008366">
    <property type="component" value="Unassembled WGS sequence"/>
</dbReference>
<comment type="catalytic activity">
    <reaction evidence="1">
        <text>ATP + protein L-histidine = ADP + protein N-phospho-L-histidine.</text>
        <dbReference type="EC" id="2.7.13.3"/>
    </reaction>
</comment>